<sequence length="183" mass="19979">MDPLDPERLAAGQTAAEGHVALDRMPRLNAELCLSAGAEADEVWCRMRFDRDAHGRLTVRGEARVTVPLECQRCLEPVAKPLAVSYDLVIVDSEADVDALPAEMDAIIREQRLLDPALLLEEELMVALPISARHERIEDCGPLARDEMLLPPDSEGQSSEPAPGPTRRPFQVLAALKGGGKKK</sequence>
<dbReference type="PANTHER" id="PTHR38099:SF1">
    <property type="entry name" value="LARGE RIBOSOMAL RNA SUBUNIT ACCUMULATION PROTEIN YCED"/>
    <property type="match status" value="1"/>
</dbReference>
<dbReference type="PANTHER" id="PTHR38099">
    <property type="entry name" value="LARGE RIBOSOMAL RNA SUBUNIT ACCUMULATION PROTEIN YCED"/>
    <property type="match status" value="1"/>
</dbReference>
<dbReference type="GO" id="GO:0042254">
    <property type="term" value="P:ribosome biogenesis"/>
    <property type="evidence" value="ECO:0007669"/>
    <property type="project" value="UniProtKB-KW"/>
</dbReference>
<dbReference type="GO" id="GO:0005829">
    <property type="term" value="C:cytosol"/>
    <property type="evidence" value="ECO:0007669"/>
    <property type="project" value="TreeGrafter"/>
</dbReference>
<dbReference type="InterPro" id="IPR003772">
    <property type="entry name" value="YceD"/>
</dbReference>
<comment type="caution">
    <text evidence="7">The sequence shown here is derived from an EMBL/GenBank/DDBJ whole genome shotgun (WGS) entry which is preliminary data.</text>
</comment>
<dbReference type="Pfam" id="PF02620">
    <property type="entry name" value="YceD"/>
    <property type="match status" value="1"/>
</dbReference>
<evidence type="ECO:0000256" key="3">
    <source>
        <dbReference type="ARBA" id="ARBA00015716"/>
    </source>
</evidence>
<accession>A0AAP6JHW8</accession>
<evidence type="ECO:0000256" key="6">
    <source>
        <dbReference type="SAM" id="MobiDB-lite"/>
    </source>
</evidence>
<comment type="similarity">
    <text evidence="2">Belongs to the DUF177 domain family.</text>
</comment>
<evidence type="ECO:0000256" key="4">
    <source>
        <dbReference type="ARBA" id="ARBA00022517"/>
    </source>
</evidence>
<gene>
    <name evidence="7" type="ORF">VCB98_12450</name>
</gene>
<keyword evidence="4" id="KW-0690">Ribosome biogenesis</keyword>
<evidence type="ECO:0000313" key="8">
    <source>
        <dbReference type="Proteomes" id="UP001302316"/>
    </source>
</evidence>
<dbReference type="AlphaFoldDB" id="A0AAP6JHW8"/>
<keyword evidence="8" id="KW-1185">Reference proteome</keyword>
<name>A0AAP6JHW8_9GAMM</name>
<evidence type="ECO:0000256" key="5">
    <source>
        <dbReference type="ARBA" id="ARBA00031841"/>
    </source>
</evidence>
<evidence type="ECO:0000313" key="7">
    <source>
        <dbReference type="EMBL" id="MEA5446629.1"/>
    </source>
</evidence>
<dbReference type="RefSeq" id="WP_346053026.1">
    <property type="nucleotide sequence ID" value="NZ_JAYGII010000044.1"/>
</dbReference>
<dbReference type="InterPro" id="IPR039255">
    <property type="entry name" value="YceD_bac"/>
</dbReference>
<proteinExistence type="inferred from homology"/>
<reference evidence="7 8" key="1">
    <citation type="submission" date="2023-12" db="EMBL/GenBank/DDBJ databases">
        <title>Whole-genome sequencing of halo(alkali)philic microorganisms from hypersaline lakes.</title>
        <authorList>
            <person name="Sorokin D.Y."/>
            <person name="Merkel A.Y."/>
            <person name="Messina E."/>
            <person name="Yakimov M."/>
        </authorList>
    </citation>
    <scope>NUCLEOTIDE SEQUENCE [LARGE SCALE GENOMIC DNA]</scope>
    <source>
        <strain evidence="7 8">AB-CW1</strain>
    </source>
</reference>
<dbReference type="Proteomes" id="UP001302316">
    <property type="component" value="Unassembled WGS sequence"/>
</dbReference>
<comment type="function">
    <text evidence="1">Plays a role in synthesis, processing and/or stability of 23S rRNA.</text>
</comment>
<organism evidence="7 8">
    <name type="scientific">Natronospira elongata</name>
    <dbReference type="NCBI Taxonomy" id="3110268"/>
    <lineage>
        <taxon>Bacteria</taxon>
        <taxon>Pseudomonadati</taxon>
        <taxon>Pseudomonadota</taxon>
        <taxon>Gammaproteobacteria</taxon>
        <taxon>Natronospirales</taxon>
        <taxon>Natronospiraceae</taxon>
        <taxon>Natronospira</taxon>
    </lineage>
</organism>
<dbReference type="EMBL" id="JAYGII010000044">
    <property type="protein sequence ID" value="MEA5446629.1"/>
    <property type="molecule type" value="Genomic_DNA"/>
</dbReference>
<protein>
    <recommendedName>
        <fullName evidence="3">Large ribosomal RNA subunit accumulation protein YceD</fullName>
    </recommendedName>
    <alternativeName>
        <fullName evidence="5">23S rRNA accumulation protein YceD</fullName>
    </alternativeName>
</protein>
<evidence type="ECO:0000256" key="1">
    <source>
        <dbReference type="ARBA" id="ARBA00002868"/>
    </source>
</evidence>
<evidence type="ECO:0000256" key="2">
    <source>
        <dbReference type="ARBA" id="ARBA00010740"/>
    </source>
</evidence>
<feature type="region of interest" description="Disordered" evidence="6">
    <location>
        <begin position="145"/>
        <end position="170"/>
    </location>
</feature>